<sequence length="116" mass="13035">MHCMHASQLKAPCSARVTCTHLLLSLEKQKVRRICGRAKVFRIQTGHQVLFFLQDQDKGEKENKNKRKRRTEEFRPAGPDKEEDNMIISLSPSASASVLLPAGPSTSVVCIQRTSM</sequence>
<proteinExistence type="predicted"/>
<feature type="compositionally biased region" description="Basic and acidic residues" evidence="1">
    <location>
        <begin position="70"/>
        <end position="80"/>
    </location>
</feature>
<dbReference type="Gramene" id="KXG20770">
    <property type="protein sequence ID" value="KXG20770"/>
    <property type="gene ID" value="SORBI_3010G248150"/>
</dbReference>
<evidence type="ECO:0000313" key="2">
    <source>
        <dbReference type="EMBL" id="KXG20770.2"/>
    </source>
</evidence>
<gene>
    <name evidence="2" type="ORF">SORBI_3010G248150</name>
</gene>
<dbReference type="EMBL" id="CM000769">
    <property type="protein sequence ID" value="KXG20770.2"/>
    <property type="molecule type" value="Genomic_DNA"/>
</dbReference>
<dbReference type="InParanoid" id="A0A194YLC1"/>
<protein>
    <submittedName>
        <fullName evidence="2">Uncharacterized protein</fullName>
    </submittedName>
</protein>
<dbReference type="AlphaFoldDB" id="A0A194YLC1"/>
<organism evidence="2 3">
    <name type="scientific">Sorghum bicolor</name>
    <name type="common">Sorghum</name>
    <name type="synonym">Sorghum vulgare</name>
    <dbReference type="NCBI Taxonomy" id="4558"/>
    <lineage>
        <taxon>Eukaryota</taxon>
        <taxon>Viridiplantae</taxon>
        <taxon>Streptophyta</taxon>
        <taxon>Embryophyta</taxon>
        <taxon>Tracheophyta</taxon>
        <taxon>Spermatophyta</taxon>
        <taxon>Magnoliopsida</taxon>
        <taxon>Liliopsida</taxon>
        <taxon>Poales</taxon>
        <taxon>Poaceae</taxon>
        <taxon>PACMAD clade</taxon>
        <taxon>Panicoideae</taxon>
        <taxon>Andropogonodae</taxon>
        <taxon>Andropogoneae</taxon>
        <taxon>Sorghinae</taxon>
        <taxon>Sorghum</taxon>
    </lineage>
</organism>
<evidence type="ECO:0000256" key="1">
    <source>
        <dbReference type="SAM" id="MobiDB-lite"/>
    </source>
</evidence>
<feature type="region of interest" description="Disordered" evidence="1">
    <location>
        <begin position="55"/>
        <end position="85"/>
    </location>
</feature>
<accession>A0A194YLC1</accession>
<reference evidence="2 3" key="1">
    <citation type="journal article" date="2009" name="Nature">
        <title>The Sorghum bicolor genome and the diversification of grasses.</title>
        <authorList>
            <person name="Paterson A.H."/>
            <person name="Bowers J.E."/>
            <person name="Bruggmann R."/>
            <person name="Dubchak I."/>
            <person name="Grimwood J."/>
            <person name="Gundlach H."/>
            <person name="Haberer G."/>
            <person name="Hellsten U."/>
            <person name="Mitros T."/>
            <person name="Poliakov A."/>
            <person name="Schmutz J."/>
            <person name="Spannagl M."/>
            <person name="Tang H."/>
            <person name="Wang X."/>
            <person name="Wicker T."/>
            <person name="Bharti A.K."/>
            <person name="Chapman J."/>
            <person name="Feltus F.A."/>
            <person name="Gowik U."/>
            <person name="Grigoriev I.V."/>
            <person name="Lyons E."/>
            <person name="Maher C.A."/>
            <person name="Martis M."/>
            <person name="Narechania A."/>
            <person name="Otillar R.P."/>
            <person name="Penning B.W."/>
            <person name="Salamov A.A."/>
            <person name="Wang Y."/>
            <person name="Zhang L."/>
            <person name="Carpita N.C."/>
            <person name="Freeling M."/>
            <person name="Gingle A.R."/>
            <person name="Hash C.T."/>
            <person name="Keller B."/>
            <person name="Klein P."/>
            <person name="Kresovich S."/>
            <person name="McCann M.C."/>
            <person name="Ming R."/>
            <person name="Peterson D.G."/>
            <person name="Mehboob-ur-Rahman"/>
            <person name="Ware D."/>
            <person name="Westhoff P."/>
            <person name="Mayer K.F."/>
            <person name="Messing J."/>
            <person name="Rokhsar D.S."/>
        </authorList>
    </citation>
    <scope>NUCLEOTIDE SEQUENCE [LARGE SCALE GENOMIC DNA]</scope>
    <source>
        <strain evidence="3">cv. BTx623</strain>
    </source>
</reference>
<keyword evidence="3" id="KW-1185">Reference proteome</keyword>
<reference evidence="3" key="2">
    <citation type="journal article" date="2018" name="Plant J.">
        <title>The Sorghum bicolor reference genome: improved assembly, gene annotations, a transcriptome atlas, and signatures of genome organization.</title>
        <authorList>
            <person name="McCormick R.F."/>
            <person name="Truong S.K."/>
            <person name="Sreedasyam A."/>
            <person name="Jenkins J."/>
            <person name="Shu S."/>
            <person name="Sims D."/>
            <person name="Kennedy M."/>
            <person name="Amirebrahimi M."/>
            <person name="Weers B.D."/>
            <person name="McKinley B."/>
            <person name="Mattison A."/>
            <person name="Morishige D.T."/>
            <person name="Grimwood J."/>
            <person name="Schmutz J."/>
            <person name="Mullet J.E."/>
        </authorList>
    </citation>
    <scope>NUCLEOTIDE SEQUENCE [LARGE SCALE GENOMIC DNA]</scope>
    <source>
        <strain evidence="3">cv. BTx623</strain>
    </source>
</reference>
<name>A0A194YLC1_SORBI</name>
<dbReference type="Proteomes" id="UP000000768">
    <property type="component" value="Chromosome 10"/>
</dbReference>
<evidence type="ECO:0000313" key="3">
    <source>
        <dbReference type="Proteomes" id="UP000000768"/>
    </source>
</evidence>